<sequence length="329" mass="37828">MEYAKPWLSIEEQINQLVARGIQMDDRDRAAAVLHEVGYYRLTGYLYPFRESESYLDDDGRGRVRVLNKYRSGTRIEHATRLLDFDRRLRLLVLEGVERIEVAFCMRLGYTLGRYSAFAHEDPSLFLPAFIAQRTDGNGEALPSRHDEWLVRVKERQDSSDEAFVSHFRNKYEDRMPIWAMTEILELGHISRLYAGLRNDIATEVADSFDVPTKRLMGSWIATVNYIRNIAAHHARLFNRKLVTAPKRPGPEVVPLLAHLTQKDAPKQFGVYNALAVMAYLIESIHQDGDWAARVAIHLRSFPSTEYIDAGSIGVASGWLEEHLWTRHS</sequence>
<evidence type="ECO:0000313" key="1">
    <source>
        <dbReference type="EMBL" id="QHO71209.1"/>
    </source>
</evidence>
<keyword evidence="2" id="KW-1185">Reference proteome</keyword>
<dbReference type="KEGG" id="mant:BHD05_13810"/>
<organism evidence="1 2">
    <name type="scientific">Marisediminicola antarctica</name>
    <dbReference type="NCBI Taxonomy" id="674079"/>
    <lineage>
        <taxon>Bacteria</taxon>
        <taxon>Bacillati</taxon>
        <taxon>Actinomycetota</taxon>
        <taxon>Actinomycetes</taxon>
        <taxon>Micrococcales</taxon>
        <taxon>Microbacteriaceae</taxon>
        <taxon>Marisediminicola</taxon>
    </lineage>
</organism>
<evidence type="ECO:0000313" key="2">
    <source>
        <dbReference type="Proteomes" id="UP000464507"/>
    </source>
</evidence>
<protein>
    <submittedName>
        <fullName evidence="1">Abortive phage infection protein</fullName>
    </submittedName>
</protein>
<dbReference type="Pfam" id="PF07751">
    <property type="entry name" value="Abi_2"/>
    <property type="match status" value="1"/>
</dbReference>
<dbReference type="InterPro" id="IPR011664">
    <property type="entry name" value="Abi_system_AbiD/AbiF-like"/>
</dbReference>
<dbReference type="Proteomes" id="UP000464507">
    <property type="component" value="Chromosome"/>
</dbReference>
<name>A0A7L5AS68_9MICO</name>
<reference evidence="1 2" key="1">
    <citation type="submission" date="2016-09" db="EMBL/GenBank/DDBJ databases">
        <title>Complete genome sequence of microbes from the polar regions.</title>
        <authorList>
            <person name="Liao L."/>
            <person name="Chen B."/>
        </authorList>
    </citation>
    <scope>NUCLEOTIDE SEQUENCE [LARGE SCALE GENOMIC DNA]</scope>
    <source>
        <strain evidence="1 2">ZS314</strain>
    </source>
</reference>
<dbReference type="AlphaFoldDB" id="A0A7L5AS68"/>
<dbReference type="EMBL" id="CP017146">
    <property type="protein sequence ID" value="QHO71209.1"/>
    <property type="molecule type" value="Genomic_DNA"/>
</dbReference>
<accession>A0A7L5AS68</accession>
<gene>
    <name evidence="1" type="ORF">BHD05_13810</name>
</gene>
<proteinExistence type="predicted"/>
<dbReference type="OrthoDB" id="5363652at2"/>